<evidence type="ECO:0000313" key="1">
    <source>
        <dbReference type="Proteomes" id="UP000887580"/>
    </source>
</evidence>
<evidence type="ECO:0000313" key="2">
    <source>
        <dbReference type="WBParaSite" id="PS1159_v2.g4111.t1"/>
    </source>
</evidence>
<proteinExistence type="predicted"/>
<dbReference type="WBParaSite" id="PS1159_v2.g4111.t1">
    <property type="protein sequence ID" value="PS1159_v2.g4111.t1"/>
    <property type="gene ID" value="PS1159_v2.g4111"/>
</dbReference>
<reference evidence="2" key="1">
    <citation type="submission" date="2022-11" db="UniProtKB">
        <authorList>
            <consortium name="WormBaseParasite"/>
        </authorList>
    </citation>
    <scope>IDENTIFICATION</scope>
</reference>
<name>A0AC35GD71_9BILA</name>
<protein>
    <submittedName>
        <fullName evidence="2">Cyclin-like domain-containing protein</fullName>
    </submittedName>
</protein>
<accession>A0AC35GD71</accession>
<dbReference type="Proteomes" id="UP000887580">
    <property type="component" value="Unplaced"/>
</dbReference>
<organism evidence="1 2">
    <name type="scientific">Panagrolaimus sp. PS1159</name>
    <dbReference type="NCBI Taxonomy" id="55785"/>
    <lineage>
        <taxon>Eukaryota</taxon>
        <taxon>Metazoa</taxon>
        <taxon>Ecdysozoa</taxon>
        <taxon>Nematoda</taxon>
        <taxon>Chromadorea</taxon>
        <taxon>Rhabditida</taxon>
        <taxon>Tylenchina</taxon>
        <taxon>Panagrolaimomorpha</taxon>
        <taxon>Panagrolaimoidea</taxon>
        <taxon>Panagrolaimidae</taxon>
        <taxon>Panagrolaimus</taxon>
    </lineage>
</organism>
<sequence>MSNSKLSNAGLTSTRKRVTNILDNAPQVYDGVSLNMDPAIHGNDKALQKLCDMDLNGLPSIANFLTFQVYICQYQRNAEVQWILEMCEKFHCDSLVFPLATSYFDRYLCARTAEYQELRFISSACIFLAAKMKMAKPPKYDAVQADFPHLTTKKLFDYELKVSQAIKWNFAMPTPFEFFDHFLAFSPYFMMLREGFERAIRAIYCDFDLACFDPKIQALGALYFAITIDTDFTNCLPTWFSYFQRFPYSLHTLKHIYDQLYMKQGLQGVGFFEYNNNPQTYISTYADYNLFGSEIWSGPLWDNVAKVPHVLF</sequence>